<dbReference type="RefSeq" id="XP_007396285.1">
    <property type="nucleotide sequence ID" value="XM_007396223.1"/>
</dbReference>
<dbReference type="KEGG" id="pco:PHACADRAFT_196031"/>
<evidence type="ECO:0000313" key="3">
    <source>
        <dbReference type="Proteomes" id="UP000008370"/>
    </source>
</evidence>
<evidence type="ECO:0000256" key="1">
    <source>
        <dbReference type="SAM" id="MobiDB-lite"/>
    </source>
</evidence>
<reference evidence="2 3" key="1">
    <citation type="journal article" date="2012" name="BMC Genomics">
        <title>Comparative genomics of the white-rot fungi, Phanerochaete carnosa and P. chrysosporium, to elucidate the genetic basis of the distinct wood types they colonize.</title>
        <authorList>
            <person name="Suzuki H."/>
            <person name="MacDonald J."/>
            <person name="Syed K."/>
            <person name="Salamov A."/>
            <person name="Hori C."/>
            <person name="Aerts A."/>
            <person name="Henrissat B."/>
            <person name="Wiebenga A."/>
            <person name="vanKuyk P.A."/>
            <person name="Barry K."/>
            <person name="Lindquist E."/>
            <person name="LaButti K."/>
            <person name="Lapidus A."/>
            <person name="Lucas S."/>
            <person name="Coutinho P."/>
            <person name="Gong Y."/>
            <person name="Samejima M."/>
            <person name="Mahadevan R."/>
            <person name="Abou-Zaid M."/>
            <person name="de Vries R.P."/>
            <person name="Igarashi K."/>
            <person name="Yadav J.S."/>
            <person name="Grigoriev I.V."/>
            <person name="Master E.R."/>
        </authorList>
    </citation>
    <scope>NUCLEOTIDE SEQUENCE [LARGE SCALE GENOMIC DNA]</scope>
    <source>
        <strain evidence="2 3">HHB-10118-sp</strain>
    </source>
</reference>
<feature type="region of interest" description="Disordered" evidence="1">
    <location>
        <begin position="1"/>
        <end position="80"/>
    </location>
</feature>
<dbReference type="HOGENOM" id="CLU_2097674_0_0_1"/>
<dbReference type="AlphaFoldDB" id="K5V0I4"/>
<dbReference type="GeneID" id="18911117"/>
<dbReference type="InParanoid" id="K5V0I4"/>
<sequence>MEEEEELRNATPMPWTSTLSPETKHAEKDDASIAKARDILPEIVLRPRNPSNATSKEDTNPIARNKATVLRQTKDQDNGIKEIPPIDLVKEVTKLSQEDAKDLFARYLEANPDFHV</sequence>
<dbReference type="Proteomes" id="UP000008370">
    <property type="component" value="Unassembled WGS sequence"/>
</dbReference>
<proteinExistence type="predicted"/>
<dbReference type="EMBL" id="JH930472">
    <property type="protein sequence ID" value="EKM55981.1"/>
    <property type="molecule type" value="Genomic_DNA"/>
</dbReference>
<feature type="compositionally biased region" description="Basic and acidic residues" evidence="1">
    <location>
        <begin position="22"/>
        <end position="40"/>
    </location>
</feature>
<accession>K5V0I4</accession>
<organism evidence="2 3">
    <name type="scientific">Phanerochaete carnosa (strain HHB-10118-sp)</name>
    <name type="common">White-rot fungus</name>
    <name type="synonym">Peniophora carnosa</name>
    <dbReference type="NCBI Taxonomy" id="650164"/>
    <lineage>
        <taxon>Eukaryota</taxon>
        <taxon>Fungi</taxon>
        <taxon>Dikarya</taxon>
        <taxon>Basidiomycota</taxon>
        <taxon>Agaricomycotina</taxon>
        <taxon>Agaricomycetes</taxon>
        <taxon>Polyporales</taxon>
        <taxon>Phanerochaetaceae</taxon>
        <taxon>Phanerochaete</taxon>
    </lineage>
</organism>
<name>K5V0I4_PHACS</name>
<protein>
    <submittedName>
        <fullName evidence="2">Uncharacterized protein</fullName>
    </submittedName>
</protein>
<keyword evidence="3" id="KW-1185">Reference proteome</keyword>
<gene>
    <name evidence="2" type="ORF">PHACADRAFT_196031</name>
</gene>
<evidence type="ECO:0000313" key="2">
    <source>
        <dbReference type="EMBL" id="EKM55981.1"/>
    </source>
</evidence>